<reference evidence="1" key="1">
    <citation type="journal article" date="2014" name="Front. Microbiol.">
        <title>High frequency of phylogenetically diverse reductive dehalogenase-homologous genes in deep subseafloor sedimentary metagenomes.</title>
        <authorList>
            <person name="Kawai M."/>
            <person name="Futagami T."/>
            <person name="Toyoda A."/>
            <person name="Takaki Y."/>
            <person name="Nishi S."/>
            <person name="Hori S."/>
            <person name="Arai W."/>
            <person name="Tsubouchi T."/>
            <person name="Morono Y."/>
            <person name="Uchiyama I."/>
            <person name="Ito T."/>
            <person name="Fujiyama A."/>
            <person name="Inagaki F."/>
            <person name="Takami H."/>
        </authorList>
    </citation>
    <scope>NUCLEOTIDE SEQUENCE</scope>
    <source>
        <strain evidence="1">Expedition CK06-06</strain>
    </source>
</reference>
<feature type="non-terminal residue" evidence="1">
    <location>
        <position position="1"/>
    </location>
</feature>
<evidence type="ECO:0000313" key="1">
    <source>
        <dbReference type="EMBL" id="GAI79401.1"/>
    </source>
</evidence>
<protein>
    <submittedName>
        <fullName evidence="1">Uncharacterized protein</fullName>
    </submittedName>
</protein>
<name>X1SJR2_9ZZZZ</name>
<organism evidence="1">
    <name type="scientific">marine sediment metagenome</name>
    <dbReference type="NCBI Taxonomy" id="412755"/>
    <lineage>
        <taxon>unclassified sequences</taxon>
        <taxon>metagenomes</taxon>
        <taxon>ecological metagenomes</taxon>
    </lineage>
</organism>
<dbReference type="EMBL" id="BARW01009352">
    <property type="protein sequence ID" value="GAI79401.1"/>
    <property type="molecule type" value="Genomic_DNA"/>
</dbReference>
<accession>X1SJR2</accession>
<gene>
    <name evidence="1" type="ORF">S12H4_18838</name>
</gene>
<dbReference type="AlphaFoldDB" id="X1SJR2"/>
<comment type="caution">
    <text evidence="1">The sequence shown here is derived from an EMBL/GenBank/DDBJ whole genome shotgun (WGS) entry which is preliminary data.</text>
</comment>
<proteinExistence type="predicted"/>
<sequence length="38" mass="4217">GDKWMSPINVALSEVMSGQKTVDEALELAQEQLDELLK</sequence>